<feature type="region of interest" description="Disordered" evidence="2">
    <location>
        <begin position="1"/>
        <end position="27"/>
    </location>
</feature>
<feature type="compositionally biased region" description="Basic and acidic residues" evidence="2">
    <location>
        <begin position="1"/>
        <end position="19"/>
    </location>
</feature>
<feature type="coiled-coil region" evidence="1">
    <location>
        <begin position="152"/>
        <end position="179"/>
    </location>
</feature>
<evidence type="ECO:0000313" key="3">
    <source>
        <dbReference type="EMBL" id="KAK4315938.1"/>
    </source>
</evidence>
<keyword evidence="1" id="KW-0175">Coiled coil</keyword>
<dbReference type="Proteomes" id="UP001292094">
    <property type="component" value="Unassembled WGS sequence"/>
</dbReference>
<comment type="caution">
    <text evidence="3">The sequence shown here is derived from an EMBL/GenBank/DDBJ whole genome shotgun (WGS) entry which is preliminary data.</text>
</comment>
<sequence>METEKSENKWETENKESKIETGQGTEAAAFQETVVLQTTNLLSGVKETKEGTERVQAEVVMVTMSEVDQDTVMVTKTKVMEKEKGMETTTKEEEERMKVTKTGEDEDEDRESQILTEEIKTETKPSVEEMEAEILLEEEIEFPREILTLDNQSIVEQFNTSLQRELQEAENELAQEEEYFDLRPDENHPRPGRPIWMREKVQERKELLSGGWHYEPDLECTGRW</sequence>
<accession>A0AAE1PX39</accession>
<feature type="region of interest" description="Disordered" evidence="2">
    <location>
        <begin position="83"/>
        <end position="112"/>
    </location>
</feature>
<keyword evidence="4" id="KW-1185">Reference proteome</keyword>
<protein>
    <submittedName>
        <fullName evidence="3">Uncharacterized protein</fullName>
    </submittedName>
</protein>
<proteinExistence type="predicted"/>
<feature type="compositionally biased region" description="Basic and acidic residues" evidence="2">
    <location>
        <begin position="83"/>
        <end position="103"/>
    </location>
</feature>
<dbReference type="AlphaFoldDB" id="A0AAE1PX39"/>
<dbReference type="EMBL" id="JAWZYT010001063">
    <property type="protein sequence ID" value="KAK4315938.1"/>
    <property type="molecule type" value="Genomic_DNA"/>
</dbReference>
<name>A0AAE1PX39_9EUCA</name>
<evidence type="ECO:0000256" key="2">
    <source>
        <dbReference type="SAM" id="MobiDB-lite"/>
    </source>
</evidence>
<evidence type="ECO:0000256" key="1">
    <source>
        <dbReference type="SAM" id="Coils"/>
    </source>
</evidence>
<gene>
    <name evidence="3" type="ORF">Pmani_012851</name>
</gene>
<organism evidence="3 4">
    <name type="scientific">Petrolisthes manimaculis</name>
    <dbReference type="NCBI Taxonomy" id="1843537"/>
    <lineage>
        <taxon>Eukaryota</taxon>
        <taxon>Metazoa</taxon>
        <taxon>Ecdysozoa</taxon>
        <taxon>Arthropoda</taxon>
        <taxon>Crustacea</taxon>
        <taxon>Multicrustacea</taxon>
        <taxon>Malacostraca</taxon>
        <taxon>Eumalacostraca</taxon>
        <taxon>Eucarida</taxon>
        <taxon>Decapoda</taxon>
        <taxon>Pleocyemata</taxon>
        <taxon>Anomura</taxon>
        <taxon>Galatheoidea</taxon>
        <taxon>Porcellanidae</taxon>
        <taxon>Petrolisthes</taxon>
    </lineage>
</organism>
<reference evidence="3" key="1">
    <citation type="submission" date="2023-11" db="EMBL/GenBank/DDBJ databases">
        <title>Genome assemblies of two species of porcelain crab, Petrolisthes cinctipes and Petrolisthes manimaculis (Anomura: Porcellanidae).</title>
        <authorList>
            <person name="Angst P."/>
        </authorList>
    </citation>
    <scope>NUCLEOTIDE SEQUENCE</scope>
    <source>
        <strain evidence="3">PB745_02</strain>
        <tissue evidence="3">Gill</tissue>
    </source>
</reference>
<evidence type="ECO:0000313" key="4">
    <source>
        <dbReference type="Proteomes" id="UP001292094"/>
    </source>
</evidence>